<dbReference type="OrthoDB" id="10551022at2759"/>
<comment type="caution">
    <text evidence="1">The sequence shown here is derived from an EMBL/GenBank/DDBJ whole genome shotgun (WGS) entry which is preliminary data.</text>
</comment>
<accession>A0A6D2HES7</accession>
<evidence type="ECO:0008006" key="3">
    <source>
        <dbReference type="Google" id="ProtNLM"/>
    </source>
</evidence>
<reference evidence="1" key="1">
    <citation type="submission" date="2020-01" db="EMBL/GenBank/DDBJ databases">
        <authorList>
            <person name="Mishra B."/>
        </authorList>
    </citation>
    <scope>NUCLEOTIDE SEQUENCE [LARGE SCALE GENOMIC DNA]</scope>
</reference>
<sequence>MANCWRNLSPESCKECLEEEFLDFLRRGSVDVEKMAKALTDSSLNFKYSTLEKATAVSSVYVIDIVSASFCGA</sequence>
<dbReference type="EMBL" id="CACVBM020000110">
    <property type="protein sequence ID" value="CAA7014318.1"/>
    <property type="molecule type" value="Genomic_DNA"/>
</dbReference>
<protein>
    <recommendedName>
        <fullName evidence="3">Gnk2-homologous domain-containing protein</fullName>
    </recommendedName>
</protein>
<proteinExistence type="predicted"/>
<dbReference type="Proteomes" id="UP000467841">
    <property type="component" value="Unassembled WGS sequence"/>
</dbReference>
<evidence type="ECO:0000313" key="1">
    <source>
        <dbReference type="EMBL" id="CAA7014318.1"/>
    </source>
</evidence>
<gene>
    <name evidence="1" type="ORF">MERR_LOCUS1552</name>
</gene>
<organism evidence="1 2">
    <name type="scientific">Microthlaspi erraticum</name>
    <dbReference type="NCBI Taxonomy" id="1685480"/>
    <lineage>
        <taxon>Eukaryota</taxon>
        <taxon>Viridiplantae</taxon>
        <taxon>Streptophyta</taxon>
        <taxon>Embryophyta</taxon>
        <taxon>Tracheophyta</taxon>
        <taxon>Spermatophyta</taxon>
        <taxon>Magnoliopsida</taxon>
        <taxon>eudicotyledons</taxon>
        <taxon>Gunneridae</taxon>
        <taxon>Pentapetalae</taxon>
        <taxon>rosids</taxon>
        <taxon>malvids</taxon>
        <taxon>Brassicales</taxon>
        <taxon>Brassicaceae</taxon>
        <taxon>Coluteocarpeae</taxon>
        <taxon>Microthlaspi</taxon>
    </lineage>
</organism>
<keyword evidence="2" id="KW-1185">Reference proteome</keyword>
<evidence type="ECO:0000313" key="2">
    <source>
        <dbReference type="Proteomes" id="UP000467841"/>
    </source>
</evidence>
<dbReference type="AlphaFoldDB" id="A0A6D2HES7"/>
<name>A0A6D2HES7_9BRAS</name>